<dbReference type="GeneID" id="3923124"/>
<keyword evidence="3" id="KW-1185">Reference proteome</keyword>
<proteinExistence type="predicted"/>
<dbReference type="OrthoDB" id="197151at2157"/>
<dbReference type="InParanoid" id="Q2FMI5"/>
<dbReference type="SUPFAM" id="SSF56281">
    <property type="entry name" value="Metallo-hydrolase/oxidoreductase"/>
    <property type="match status" value="1"/>
</dbReference>
<dbReference type="InterPro" id="IPR036866">
    <property type="entry name" value="RibonucZ/Hydroxyglut_hydro"/>
</dbReference>
<dbReference type="Gene3D" id="3.60.15.10">
    <property type="entry name" value="Ribonuclease Z/Hydroxyacylglutathione hydrolase-like"/>
    <property type="match status" value="1"/>
</dbReference>
<evidence type="ECO:0000259" key="1">
    <source>
        <dbReference type="SMART" id="SM00849"/>
    </source>
</evidence>
<accession>Q2FMI5</accession>
<dbReference type="RefSeq" id="WP_011447136.1">
    <property type="nucleotide sequence ID" value="NC_007796.1"/>
</dbReference>
<feature type="domain" description="Metallo-beta-lactamase" evidence="1">
    <location>
        <begin position="35"/>
        <end position="255"/>
    </location>
</feature>
<evidence type="ECO:0000313" key="3">
    <source>
        <dbReference type="Proteomes" id="UP000001941"/>
    </source>
</evidence>
<dbReference type="Pfam" id="PF00753">
    <property type="entry name" value="Lactamase_B"/>
    <property type="match status" value="1"/>
</dbReference>
<dbReference type="KEGG" id="mhu:Mhun_0061"/>
<evidence type="ECO:0000313" key="2">
    <source>
        <dbReference type="EMBL" id="ABD39839.1"/>
    </source>
</evidence>
<dbReference type="SMART" id="SM00849">
    <property type="entry name" value="Lactamase_B"/>
    <property type="match status" value="1"/>
</dbReference>
<dbReference type="HOGENOM" id="CLU_473817_0_0_2"/>
<protein>
    <recommendedName>
        <fullName evidence="1">Metallo-beta-lactamase domain-containing protein</fullName>
    </recommendedName>
</protein>
<dbReference type="EnsemblBacteria" id="ABD39839">
    <property type="protein sequence ID" value="ABD39839"/>
    <property type="gene ID" value="Mhun_0061"/>
</dbReference>
<gene>
    <name evidence="2" type="ordered locus">Mhun_0061</name>
</gene>
<dbReference type="Proteomes" id="UP000001941">
    <property type="component" value="Chromosome"/>
</dbReference>
<sequence>MKTKQAILQNERWQDVPGTAHARIFPCIRKPDVTSSNVYLLTIGDNIVFLDTGASQEVMDTACDALVTCSYDREKPLIIIFGHAHYDHIYEGLVDRRFEKFGKPVFVCHASGADIIRTGDQRYTQAYLVDLPIPPLQIELPLFHNKNQDLEISEILPGFQLIPNNIHISDEILLLSEELRFPDGQSLFFWAVPGHSYDSMAIRIGNLLHVGDIPFALNPGVAGILGWDTIEFSKTLQRMEWILENYEISVICPGHGNAFSVSEFRKILHNLKQSHETLPDVALFDKGRVNLSMRHAMDLMDEAYRLFPIVAGRIMLLRYHLEELEEFETAEDLERLIPVDDIEKTLDGFTTYYKDFQEKKLSELQVILKSLQTLQKIRSYLTGHTLEHLIDPSLVRRTTRLFSDLLSAMQGVIPTARLKKCDPVHVLNDLILKQNSCAFSDDDLLHSIDDVTSFRNILLSRLAEYQNCKEIRFSIKTPDTVQFIYADVDRLSDIYSALSDYYRLYGADSVNVEIFPKKDFVHIAITPVGVDWKPELPLSRALLRTVRYAGGKIVKLPKPGDEEIILQFPMEK</sequence>
<reference evidence="3" key="1">
    <citation type="journal article" date="2016" name="Stand. Genomic Sci.">
        <title>Complete genome sequence of Methanospirillum hungatei type strain JF1.</title>
        <authorList>
            <person name="Gunsalus R.P."/>
            <person name="Cook L.E."/>
            <person name="Crable B."/>
            <person name="Rohlin L."/>
            <person name="McDonald E."/>
            <person name="Mouttaki H."/>
            <person name="Sieber J.R."/>
            <person name="Poweleit N."/>
            <person name="Zhou H."/>
            <person name="Lapidus A.L."/>
            <person name="Daligault H.E."/>
            <person name="Land M."/>
            <person name="Gilna P."/>
            <person name="Ivanova N."/>
            <person name="Kyrpides N."/>
            <person name="Culley D.E."/>
            <person name="McInerney M.J."/>
        </authorList>
    </citation>
    <scope>NUCLEOTIDE SEQUENCE [LARGE SCALE GENOMIC DNA]</scope>
    <source>
        <strain evidence="3">ATCC 27890 / DSM 864 / NBRC 100397 / JF-1</strain>
    </source>
</reference>
<name>Q2FMI5_METHJ</name>
<dbReference type="STRING" id="323259.Mhun_0061"/>
<dbReference type="EMBL" id="CP000254">
    <property type="protein sequence ID" value="ABD39839.1"/>
    <property type="molecule type" value="Genomic_DNA"/>
</dbReference>
<dbReference type="InterPro" id="IPR001279">
    <property type="entry name" value="Metallo-B-lactamas"/>
</dbReference>
<organism evidence="2 3">
    <name type="scientific">Methanospirillum hungatei JF-1 (strain ATCC 27890 / DSM 864 / NBRC 100397 / JF-1)</name>
    <dbReference type="NCBI Taxonomy" id="323259"/>
    <lineage>
        <taxon>Archaea</taxon>
        <taxon>Methanobacteriati</taxon>
        <taxon>Methanobacteriota</taxon>
        <taxon>Stenosarchaea group</taxon>
        <taxon>Methanomicrobia</taxon>
        <taxon>Methanomicrobiales</taxon>
        <taxon>Methanospirillaceae</taxon>
        <taxon>Methanospirillum</taxon>
    </lineage>
</organism>
<dbReference type="eggNOG" id="arCOG00504">
    <property type="taxonomic scope" value="Archaea"/>
</dbReference>
<dbReference type="AlphaFoldDB" id="Q2FMI5"/>